<evidence type="ECO:0000256" key="3">
    <source>
        <dbReference type="ARBA" id="ARBA00022691"/>
    </source>
</evidence>
<evidence type="ECO:0000313" key="6">
    <source>
        <dbReference type="Proteomes" id="UP000823790"/>
    </source>
</evidence>
<evidence type="ECO:0000256" key="1">
    <source>
        <dbReference type="ARBA" id="ARBA00022603"/>
    </source>
</evidence>
<dbReference type="Proteomes" id="UP000823790">
    <property type="component" value="Unassembled WGS sequence"/>
</dbReference>
<sequence length="250" mass="28227">MSRTFSASDGSAPEIDRQAIVDFFEERASKIEKLGPVRAVIYQDKHANLAERRDSLEKERLTPLLQLEGSQRLLDIGCGTGRWTSQVASLCRAYHGIDVSEGLVTYARTHYASSSVRFSVGSADDFSLASLGEREPFDRILCAGVLMYLNDEEVASAFRCFEAACSTSAKILIREPMGIEQRLTIKDHYSEEMDQTYNAIYRTEKEIIHLANHSLFDRGFRTAGAEDLFQDADLNNRSETRQRLLVLERD</sequence>
<dbReference type="InterPro" id="IPR041698">
    <property type="entry name" value="Methyltransf_25"/>
</dbReference>
<dbReference type="PANTHER" id="PTHR43464:SF19">
    <property type="entry name" value="UBIQUINONE BIOSYNTHESIS O-METHYLTRANSFERASE, MITOCHONDRIAL"/>
    <property type="match status" value="1"/>
</dbReference>
<dbReference type="GO" id="GO:0032259">
    <property type="term" value="P:methylation"/>
    <property type="evidence" value="ECO:0007669"/>
    <property type="project" value="UniProtKB-KW"/>
</dbReference>
<feature type="domain" description="Methyltransferase" evidence="4">
    <location>
        <begin position="74"/>
        <end position="161"/>
    </location>
</feature>
<comment type="caution">
    <text evidence="5">The sequence shown here is derived from an EMBL/GenBank/DDBJ whole genome shotgun (WGS) entry which is preliminary data.</text>
</comment>
<organism evidence="5 6">
    <name type="scientific">Frateuria flava</name>
    <dbReference type="NCBI Taxonomy" id="2821489"/>
    <lineage>
        <taxon>Bacteria</taxon>
        <taxon>Pseudomonadati</taxon>
        <taxon>Pseudomonadota</taxon>
        <taxon>Gammaproteobacteria</taxon>
        <taxon>Lysobacterales</taxon>
        <taxon>Rhodanobacteraceae</taxon>
        <taxon>Frateuria</taxon>
    </lineage>
</organism>
<keyword evidence="6" id="KW-1185">Reference proteome</keyword>
<dbReference type="InterPro" id="IPR029063">
    <property type="entry name" value="SAM-dependent_MTases_sf"/>
</dbReference>
<reference evidence="5 6" key="1">
    <citation type="submission" date="2021-04" db="EMBL/GenBank/DDBJ databases">
        <authorList>
            <person name="Huq M.A."/>
        </authorList>
    </citation>
    <scope>NUCLEOTIDE SEQUENCE [LARGE SCALE GENOMIC DNA]</scope>
    <source>
        <strain evidence="5 6">MAH-13</strain>
    </source>
</reference>
<dbReference type="RefSeq" id="WP_209619926.1">
    <property type="nucleotide sequence ID" value="NZ_JAGJRS010000019.1"/>
</dbReference>
<dbReference type="GO" id="GO:0008168">
    <property type="term" value="F:methyltransferase activity"/>
    <property type="evidence" value="ECO:0007669"/>
    <property type="project" value="UniProtKB-KW"/>
</dbReference>
<keyword evidence="3" id="KW-0949">S-adenosyl-L-methionine</keyword>
<name>A0ABS4DNR8_9GAMM</name>
<keyword evidence="1 5" id="KW-0489">Methyltransferase</keyword>
<protein>
    <submittedName>
        <fullName evidence="5">Class I SAM-dependent methyltransferase</fullName>
    </submittedName>
</protein>
<gene>
    <name evidence="5" type="ORF">J7I44_10230</name>
</gene>
<dbReference type="PANTHER" id="PTHR43464">
    <property type="entry name" value="METHYLTRANSFERASE"/>
    <property type="match status" value="1"/>
</dbReference>
<proteinExistence type="predicted"/>
<dbReference type="SUPFAM" id="SSF53335">
    <property type="entry name" value="S-adenosyl-L-methionine-dependent methyltransferases"/>
    <property type="match status" value="1"/>
</dbReference>
<accession>A0ABS4DNR8</accession>
<evidence type="ECO:0000313" key="5">
    <source>
        <dbReference type="EMBL" id="MBP1474677.1"/>
    </source>
</evidence>
<dbReference type="Gene3D" id="3.40.50.150">
    <property type="entry name" value="Vaccinia Virus protein VP39"/>
    <property type="match status" value="1"/>
</dbReference>
<dbReference type="CDD" id="cd02440">
    <property type="entry name" value="AdoMet_MTases"/>
    <property type="match status" value="1"/>
</dbReference>
<dbReference type="Pfam" id="PF13649">
    <property type="entry name" value="Methyltransf_25"/>
    <property type="match status" value="1"/>
</dbReference>
<keyword evidence="2" id="KW-0808">Transferase</keyword>
<evidence type="ECO:0000259" key="4">
    <source>
        <dbReference type="Pfam" id="PF13649"/>
    </source>
</evidence>
<evidence type="ECO:0000256" key="2">
    <source>
        <dbReference type="ARBA" id="ARBA00022679"/>
    </source>
</evidence>
<dbReference type="EMBL" id="JAGJRS010000019">
    <property type="protein sequence ID" value="MBP1474677.1"/>
    <property type="molecule type" value="Genomic_DNA"/>
</dbReference>